<comment type="caution">
    <text evidence="2">The sequence shown here is derived from an EMBL/GenBank/DDBJ whole genome shotgun (WGS) entry which is preliminary data.</text>
</comment>
<feature type="compositionally biased region" description="Polar residues" evidence="1">
    <location>
        <begin position="574"/>
        <end position="588"/>
    </location>
</feature>
<feature type="region of interest" description="Disordered" evidence="1">
    <location>
        <begin position="335"/>
        <end position="354"/>
    </location>
</feature>
<dbReference type="PANTHER" id="PTHR33672:SF24">
    <property type="entry name" value="OS01G0798600 PROTEIN"/>
    <property type="match status" value="1"/>
</dbReference>
<dbReference type="GO" id="GO:0080183">
    <property type="term" value="P:response to photooxidative stress"/>
    <property type="evidence" value="ECO:0007669"/>
    <property type="project" value="InterPro"/>
</dbReference>
<accession>A0AAE1Z2X0</accession>
<reference evidence="2" key="1">
    <citation type="submission" date="2020-06" db="EMBL/GenBank/DDBJ databases">
        <authorList>
            <person name="Li T."/>
            <person name="Hu X."/>
            <person name="Zhang T."/>
            <person name="Song X."/>
            <person name="Zhang H."/>
            <person name="Dai N."/>
            <person name="Sheng W."/>
            <person name="Hou X."/>
            <person name="Wei L."/>
        </authorList>
    </citation>
    <scope>NUCLEOTIDE SEQUENCE</scope>
    <source>
        <strain evidence="2">3651</strain>
        <tissue evidence="2">Leaf</tissue>
    </source>
</reference>
<feature type="compositionally biased region" description="Pro residues" evidence="1">
    <location>
        <begin position="67"/>
        <end position="77"/>
    </location>
</feature>
<name>A0AAE1Z2X0_9LAMI</name>
<dbReference type="PANTHER" id="PTHR33672">
    <property type="entry name" value="YCF3-INTERACTING PROTEIN 1, CHLOROPLASTIC"/>
    <property type="match status" value="1"/>
</dbReference>
<dbReference type="GO" id="GO:0009535">
    <property type="term" value="C:chloroplast thylakoid membrane"/>
    <property type="evidence" value="ECO:0007669"/>
    <property type="project" value="InterPro"/>
</dbReference>
<evidence type="ECO:0000256" key="1">
    <source>
        <dbReference type="SAM" id="MobiDB-lite"/>
    </source>
</evidence>
<evidence type="ECO:0000313" key="3">
    <source>
        <dbReference type="Proteomes" id="UP001293254"/>
    </source>
</evidence>
<protein>
    <submittedName>
        <fullName evidence="2">Ycf3-interacting protein 1, chloroplastic</fullName>
    </submittedName>
</protein>
<feature type="region of interest" description="Disordered" evidence="1">
    <location>
        <begin position="550"/>
        <end position="588"/>
    </location>
</feature>
<dbReference type="EMBL" id="JACGWO010000001">
    <property type="protein sequence ID" value="KAK4440398.1"/>
    <property type="molecule type" value="Genomic_DNA"/>
</dbReference>
<gene>
    <name evidence="2" type="ORF">Salat_0374700</name>
</gene>
<dbReference type="AlphaFoldDB" id="A0AAE1Z2X0"/>
<sequence>MGVSGVLQPQPPPMAVSSLFYHRSSSLPMSYLPFISIAARKHDNGRISGLVLVNKEDTSFTSSSSPSPSPSPNPLPPQKETEQAADPDPEDLEYVAQIKTVLERLRKNRDMFFNEVKLTILIEDPRDVERRRLLGIDDENAPTRDDLAAALVQVNEGKIPENRAALQMLAEEMLQWPNLEVEAPKQKQRGKSLYAKFTDTGVNPQEAAKRLNIDWDSAAEIEDAETSDVEVPPAVGYGALYLVTAFPVIIGGERIWEECSVGMNRSQIILEKKESIQSEKQISVDPISLRESTMMYPVTTGPKTEVMTVPLHNLLPPAAAKCSGRFLSCSLPNSASSSPAKHKKKCKNHQERVSELGRQHSVALTNLERLRESHLRRSKSCGEESVCRPSLDFDLWSTTNNQQRNNEFEVRVDEEKIIFHKKGSEEGEPYEDKFKCGACLFLPGFGKGKTVRARKELELELELEPGPERVIGNIDIVSQRVSLEKFECGSWRSSAMINCEEDGDTTSSLFFDLPVELIRCSSVNDTESPVTAGFVFDNKDHEQHHLRKGVLKHSTSGQPRKSHESCHSSRHVRFSTSSPTLCPASPTSSCITPRLRKARDDFNAFLEAQSA</sequence>
<organism evidence="2 3">
    <name type="scientific">Sesamum alatum</name>
    <dbReference type="NCBI Taxonomy" id="300844"/>
    <lineage>
        <taxon>Eukaryota</taxon>
        <taxon>Viridiplantae</taxon>
        <taxon>Streptophyta</taxon>
        <taxon>Embryophyta</taxon>
        <taxon>Tracheophyta</taxon>
        <taxon>Spermatophyta</taxon>
        <taxon>Magnoliopsida</taxon>
        <taxon>eudicotyledons</taxon>
        <taxon>Gunneridae</taxon>
        <taxon>Pentapetalae</taxon>
        <taxon>asterids</taxon>
        <taxon>lamiids</taxon>
        <taxon>Lamiales</taxon>
        <taxon>Pedaliaceae</taxon>
        <taxon>Sesamum</taxon>
    </lineage>
</organism>
<evidence type="ECO:0000313" key="2">
    <source>
        <dbReference type="EMBL" id="KAK4440398.1"/>
    </source>
</evidence>
<dbReference type="Proteomes" id="UP001293254">
    <property type="component" value="Unassembled WGS sequence"/>
</dbReference>
<feature type="region of interest" description="Disordered" evidence="1">
    <location>
        <begin position="58"/>
        <end position="89"/>
    </location>
</feature>
<dbReference type="InterPro" id="IPR040340">
    <property type="entry name" value="CEST/Y3IP1"/>
</dbReference>
<keyword evidence="3" id="KW-1185">Reference proteome</keyword>
<dbReference type="GO" id="GO:0048564">
    <property type="term" value="P:photosystem I assembly"/>
    <property type="evidence" value="ECO:0007669"/>
    <property type="project" value="InterPro"/>
</dbReference>
<proteinExistence type="predicted"/>
<reference evidence="2" key="2">
    <citation type="journal article" date="2024" name="Plant">
        <title>Genomic evolution and insights into agronomic trait innovations of Sesamum species.</title>
        <authorList>
            <person name="Miao H."/>
            <person name="Wang L."/>
            <person name="Qu L."/>
            <person name="Liu H."/>
            <person name="Sun Y."/>
            <person name="Le M."/>
            <person name="Wang Q."/>
            <person name="Wei S."/>
            <person name="Zheng Y."/>
            <person name="Lin W."/>
            <person name="Duan Y."/>
            <person name="Cao H."/>
            <person name="Xiong S."/>
            <person name="Wang X."/>
            <person name="Wei L."/>
            <person name="Li C."/>
            <person name="Ma Q."/>
            <person name="Ju M."/>
            <person name="Zhao R."/>
            <person name="Li G."/>
            <person name="Mu C."/>
            <person name="Tian Q."/>
            <person name="Mei H."/>
            <person name="Zhang T."/>
            <person name="Gao T."/>
            <person name="Zhang H."/>
        </authorList>
    </citation>
    <scope>NUCLEOTIDE SEQUENCE</scope>
    <source>
        <strain evidence="2">3651</strain>
    </source>
</reference>